<feature type="chain" id="PRO_5038933428" evidence="1">
    <location>
        <begin position="34"/>
        <end position="427"/>
    </location>
</feature>
<dbReference type="RefSeq" id="WP_208258905.1">
    <property type="nucleotide sequence ID" value="NZ_JAGEOJ010000012.1"/>
</dbReference>
<dbReference type="SUPFAM" id="SSF53850">
    <property type="entry name" value="Periplasmic binding protein-like II"/>
    <property type="match status" value="1"/>
</dbReference>
<gene>
    <name evidence="2" type="ORF">J4573_28145</name>
</gene>
<name>A0A939T6M2_9ACTN</name>
<dbReference type="PROSITE" id="PS51318">
    <property type="entry name" value="TAT"/>
    <property type="match status" value="1"/>
</dbReference>
<dbReference type="PANTHER" id="PTHR43649:SF12">
    <property type="entry name" value="DIACETYLCHITOBIOSE BINDING PROTEIN DASA"/>
    <property type="match status" value="1"/>
</dbReference>
<keyword evidence="3" id="KW-1185">Reference proteome</keyword>
<keyword evidence="1" id="KW-0732">Signal</keyword>
<protein>
    <submittedName>
        <fullName evidence="2">Extracellular solute-binding protein</fullName>
    </submittedName>
</protein>
<reference evidence="2" key="1">
    <citation type="submission" date="2021-03" db="EMBL/GenBank/DDBJ databases">
        <authorList>
            <person name="Kanchanasin P."/>
            <person name="Saeng-In P."/>
            <person name="Phongsopitanun W."/>
            <person name="Yuki M."/>
            <person name="Kudo T."/>
            <person name="Ohkuma M."/>
            <person name="Tanasupawat S."/>
        </authorList>
    </citation>
    <scope>NUCLEOTIDE SEQUENCE</scope>
    <source>
        <strain evidence="2">GKU 128</strain>
    </source>
</reference>
<accession>A0A939T6M2</accession>
<evidence type="ECO:0000313" key="3">
    <source>
        <dbReference type="Proteomes" id="UP000669179"/>
    </source>
</evidence>
<dbReference type="AlphaFoldDB" id="A0A939T6M2"/>
<dbReference type="PANTHER" id="PTHR43649">
    <property type="entry name" value="ARABINOSE-BINDING PROTEIN-RELATED"/>
    <property type="match status" value="1"/>
</dbReference>
<organism evidence="2 3">
    <name type="scientific">Actinomadura barringtoniae</name>
    <dbReference type="NCBI Taxonomy" id="1427535"/>
    <lineage>
        <taxon>Bacteria</taxon>
        <taxon>Bacillati</taxon>
        <taxon>Actinomycetota</taxon>
        <taxon>Actinomycetes</taxon>
        <taxon>Streptosporangiales</taxon>
        <taxon>Thermomonosporaceae</taxon>
        <taxon>Actinomadura</taxon>
    </lineage>
</organism>
<dbReference type="Gene3D" id="3.40.190.10">
    <property type="entry name" value="Periplasmic binding protein-like II"/>
    <property type="match status" value="2"/>
</dbReference>
<proteinExistence type="predicted"/>
<dbReference type="InterPro" id="IPR006059">
    <property type="entry name" value="SBP"/>
</dbReference>
<dbReference type="Pfam" id="PF01547">
    <property type="entry name" value="SBP_bac_1"/>
    <property type="match status" value="1"/>
</dbReference>
<comment type="caution">
    <text evidence="2">The sequence shown here is derived from an EMBL/GenBank/DDBJ whole genome shotgun (WGS) entry which is preliminary data.</text>
</comment>
<dbReference type="EMBL" id="JAGEOJ010000012">
    <property type="protein sequence ID" value="MBO2450999.1"/>
    <property type="molecule type" value="Genomic_DNA"/>
</dbReference>
<evidence type="ECO:0000313" key="2">
    <source>
        <dbReference type="EMBL" id="MBO2450999.1"/>
    </source>
</evidence>
<feature type="signal peptide" evidence="1">
    <location>
        <begin position="1"/>
        <end position="33"/>
    </location>
</feature>
<evidence type="ECO:0000256" key="1">
    <source>
        <dbReference type="SAM" id="SignalP"/>
    </source>
</evidence>
<dbReference type="Proteomes" id="UP000669179">
    <property type="component" value="Unassembled WGS sequence"/>
</dbReference>
<dbReference type="InterPro" id="IPR006311">
    <property type="entry name" value="TAT_signal"/>
</dbReference>
<sequence>MTSSFERTALSRRGFLRASGGAVALAAMPATLAAACGGSSSSSGPLKLVGVADQQKPLDLLTKAYTKSKFTTSYAPTDQVQTSLRTQLGAGNAPDVHVVYPGNGSAMSMVQISQAGLLADLSGQAWTQKIPANFKPAFQNDGKTFIYSAGASVIGAIYNKKVFQEAGVEPPKTWTEFLQVCDKIKKKGKVPIALGAQTPWVTQLITYALVPSTVYAKNPQFDQQMKAGSATFAQSGWTQALEMYLELQKRGFFNDNPNGTTFEQQTSMVATGKAAMAIQVSAVLPDFRKAASSPDDLSMFPLPGADNAAEVWIPAGVVVGLGVSARSKKADNAKAFLEFLGDQQNINKYAEAVACVPLVRDAGSKIDPVLNPFLPFMDGNKAVPFMDQNWPNAEIQPAHFALVQELLGGKTTIAKGLAKLDETYRKK</sequence>
<dbReference type="InterPro" id="IPR050490">
    <property type="entry name" value="Bact_solute-bd_prot1"/>
</dbReference>